<evidence type="ECO:0000313" key="8">
    <source>
        <dbReference type="Proteomes" id="UP001595839"/>
    </source>
</evidence>
<dbReference type="EMBL" id="JBHSFK010000067">
    <property type="protein sequence ID" value="MFC4508097.1"/>
    <property type="molecule type" value="Genomic_DNA"/>
</dbReference>
<dbReference type="Proteomes" id="UP001595839">
    <property type="component" value="Unassembled WGS sequence"/>
</dbReference>
<evidence type="ECO:0000256" key="4">
    <source>
        <dbReference type="ARBA" id="ARBA00023002"/>
    </source>
</evidence>
<protein>
    <submittedName>
        <fullName evidence="7">FAD-dependent oxidoreductase</fullName>
    </submittedName>
</protein>
<dbReference type="Pfam" id="PF14759">
    <property type="entry name" value="Reductase_C"/>
    <property type="match status" value="1"/>
</dbReference>
<dbReference type="InterPro" id="IPR036188">
    <property type="entry name" value="FAD/NAD-bd_sf"/>
</dbReference>
<evidence type="ECO:0000256" key="1">
    <source>
        <dbReference type="ARBA" id="ARBA00001974"/>
    </source>
</evidence>
<dbReference type="PANTHER" id="PTHR43557">
    <property type="entry name" value="APOPTOSIS-INDUCING FACTOR 1"/>
    <property type="match status" value="1"/>
</dbReference>
<evidence type="ECO:0000259" key="6">
    <source>
        <dbReference type="Pfam" id="PF14759"/>
    </source>
</evidence>
<dbReference type="RefSeq" id="WP_381187138.1">
    <property type="nucleotide sequence ID" value="NZ_JBHSFK010000067.1"/>
</dbReference>
<dbReference type="SUPFAM" id="SSF55424">
    <property type="entry name" value="FAD/NAD-linked reductases, dimerisation (C-terminal) domain"/>
    <property type="match status" value="1"/>
</dbReference>
<comment type="caution">
    <text evidence="7">The sequence shown here is derived from an EMBL/GenBank/DDBJ whole genome shotgun (WGS) entry which is preliminary data.</text>
</comment>
<keyword evidence="4" id="KW-0560">Oxidoreductase</keyword>
<dbReference type="SUPFAM" id="SSF51905">
    <property type="entry name" value="FAD/NAD(P)-binding domain"/>
    <property type="match status" value="1"/>
</dbReference>
<evidence type="ECO:0000313" key="7">
    <source>
        <dbReference type="EMBL" id="MFC4508097.1"/>
    </source>
</evidence>
<feature type="domain" description="FAD/NAD(P)-binding" evidence="5">
    <location>
        <begin position="10"/>
        <end position="107"/>
    </location>
</feature>
<evidence type="ECO:0000256" key="2">
    <source>
        <dbReference type="ARBA" id="ARBA00022630"/>
    </source>
</evidence>
<dbReference type="Gene3D" id="3.50.50.60">
    <property type="entry name" value="FAD/NAD(P)-binding domain"/>
    <property type="match status" value="2"/>
</dbReference>
<keyword evidence="3" id="KW-0274">FAD</keyword>
<reference evidence="8" key="1">
    <citation type="journal article" date="2019" name="Int. J. Syst. Evol. Microbiol.">
        <title>The Global Catalogue of Microorganisms (GCM) 10K type strain sequencing project: providing services to taxonomists for standard genome sequencing and annotation.</title>
        <authorList>
            <consortium name="The Broad Institute Genomics Platform"/>
            <consortium name="The Broad Institute Genome Sequencing Center for Infectious Disease"/>
            <person name="Wu L."/>
            <person name="Ma J."/>
        </authorList>
    </citation>
    <scope>NUCLEOTIDE SEQUENCE [LARGE SCALE GENOMIC DNA]</scope>
    <source>
        <strain evidence="8">CGMCC 4.7177</strain>
    </source>
</reference>
<dbReference type="InterPro" id="IPR016156">
    <property type="entry name" value="FAD/NAD-linked_Rdtase_dimer_sf"/>
</dbReference>
<dbReference type="Gene3D" id="3.30.390.30">
    <property type="match status" value="1"/>
</dbReference>
<accession>A0ABV9B8J8</accession>
<organism evidence="7 8">
    <name type="scientific">Streptomyces vulcanius</name>
    <dbReference type="NCBI Taxonomy" id="1441876"/>
    <lineage>
        <taxon>Bacteria</taxon>
        <taxon>Bacillati</taxon>
        <taxon>Actinomycetota</taxon>
        <taxon>Actinomycetes</taxon>
        <taxon>Kitasatosporales</taxon>
        <taxon>Streptomycetaceae</taxon>
        <taxon>Streptomyces</taxon>
    </lineage>
</organism>
<proteinExistence type="predicted"/>
<name>A0ABV9B8J8_9ACTN</name>
<dbReference type="Pfam" id="PF07992">
    <property type="entry name" value="Pyr_redox_2"/>
    <property type="match status" value="1"/>
</dbReference>
<feature type="domain" description="Reductase C-terminal" evidence="6">
    <location>
        <begin position="139"/>
        <end position="185"/>
    </location>
</feature>
<dbReference type="PANTHER" id="PTHR43557:SF2">
    <property type="entry name" value="RIESKE DOMAIN-CONTAINING PROTEIN-RELATED"/>
    <property type="match status" value="1"/>
</dbReference>
<keyword evidence="2" id="KW-0285">Flavoprotein</keyword>
<keyword evidence="8" id="KW-1185">Reference proteome</keyword>
<evidence type="ECO:0000256" key="3">
    <source>
        <dbReference type="ARBA" id="ARBA00022827"/>
    </source>
</evidence>
<dbReference type="InterPro" id="IPR028202">
    <property type="entry name" value="Reductase_C"/>
</dbReference>
<evidence type="ECO:0000259" key="5">
    <source>
        <dbReference type="Pfam" id="PF07992"/>
    </source>
</evidence>
<comment type="cofactor">
    <cofactor evidence="1">
        <name>FAD</name>
        <dbReference type="ChEBI" id="CHEBI:57692"/>
    </cofactor>
</comment>
<gene>
    <name evidence="7" type="ORF">ACFPIH_53390</name>
</gene>
<dbReference type="InterPro" id="IPR050446">
    <property type="entry name" value="FAD-oxidoreductase/Apoptosis"/>
</dbReference>
<dbReference type="InterPro" id="IPR023753">
    <property type="entry name" value="FAD/NAD-binding_dom"/>
</dbReference>
<sequence length="188" mass="19944">MAYQIGPLVGSLLGELHTERGVRLRFGAGVRELEGRGGRFTGVSLTTGEEQSDDMVAIGAVPATGWLADSGLRVDNGLVCDSRCRAAEGICLVGDVARWHNGRLGTLLRLESRTDATEQAGAVAGDILGADTAYCPVPYFWTDQFDARIQVHGAPHPGAEVTTTDGHLAGGRFVALYRHEGRTTRVLG</sequence>